<feature type="domain" description="KIB1-4 beta-propeller" evidence="1">
    <location>
        <begin position="223"/>
        <end position="473"/>
    </location>
</feature>
<protein>
    <recommendedName>
        <fullName evidence="1">KIB1-4 beta-propeller domain-containing protein</fullName>
    </recommendedName>
</protein>
<accession>A0A0Q3EBG4</accession>
<dbReference type="OrthoDB" id="659294at2759"/>
<feature type="non-terminal residue" evidence="2">
    <location>
        <position position="550"/>
    </location>
</feature>
<reference evidence="3" key="3">
    <citation type="submission" date="2018-08" db="UniProtKB">
        <authorList>
            <consortium name="EnsemblPlants"/>
        </authorList>
    </citation>
    <scope>IDENTIFICATION</scope>
    <source>
        <strain evidence="3">cv. Bd21</strain>
    </source>
</reference>
<organism evidence="2">
    <name type="scientific">Brachypodium distachyon</name>
    <name type="common">Purple false brome</name>
    <name type="synonym">Trachynia distachya</name>
    <dbReference type="NCBI Taxonomy" id="15368"/>
    <lineage>
        <taxon>Eukaryota</taxon>
        <taxon>Viridiplantae</taxon>
        <taxon>Streptophyta</taxon>
        <taxon>Embryophyta</taxon>
        <taxon>Tracheophyta</taxon>
        <taxon>Spermatophyta</taxon>
        <taxon>Magnoliopsida</taxon>
        <taxon>Liliopsida</taxon>
        <taxon>Poales</taxon>
        <taxon>Poaceae</taxon>
        <taxon>BOP clade</taxon>
        <taxon>Pooideae</taxon>
        <taxon>Stipodae</taxon>
        <taxon>Brachypodieae</taxon>
        <taxon>Brachypodium</taxon>
    </lineage>
</organism>
<dbReference type="PANTHER" id="PTHR33165">
    <property type="entry name" value="F-BOX DOMAIN CONTAINING PROTEIN-LIKE-RELATED"/>
    <property type="match status" value="1"/>
</dbReference>
<dbReference type="Proteomes" id="UP000008810">
    <property type="component" value="Chromosome 5"/>
</dbReference>
<dbReference type="PANTHER" id="PTHR33165:SF106">
    <property type="entry name" value="EXPRESSED PROTEIN"/>
    <property type="match status" value="1"/>
</dbReference>
<dbReference type="InterPro" id="IPR005174">
    <property type="entry name" value="KIB1-4_b-propeller"/>
</dbReference>
<dbReference type="Pfam" id="PF03478">
    <property type="entry name" value="Beta-prop_KIB1-4"/>
    <property type="match status" value="1"/>
</dbReference>
<evidence type="ECO:0000259" key="1">
    <source>
        <dbReference type="Pfam" id="PF03478"/>
    </source>
</evidence>
<dbReference type="ExpressionAtlas" id="A0A0Q3EBG4">
    <property type="expression patterns" value="baseline"/>
</dbReference>
<name>A0A0Q3EBG4_BRADI</name>
<evidence type="ECO:0000313" key="3">
    <source>
        <dbReference type="EnsemblPlants" id="KQJ85174"/>
    </source>
</evidence>
<dbReference type="AlphaFoldDB" id="A0A0Q3EBG4"/>
<evidence type="ECO:0000313" key="2">
    <source>
        <dbReference type="EMBL" id="KQJ85174.1"/>
    </source>
</evidence>
<dbReference type="EnsemblPlants" id="KQJ85174">
    <property type="protein sequence ID" value="KQJ85174"/>
    <property type="gene ID" value="BRADI_5g25382v3"/>
</dbReference>
<reference evidence="2" key="2">
    <citation type="submission" date="2017-06" db="EMBL/GenBank/DDBJ databases">
        <title>WGS assembly of Brachypodium distachyon.</title>
        <authorList>
            <consortium name="The International Brachypodium Initiative"/>
            <person name="Lucas S."/>
            <person name="Harmon-Smith M."/>
            <person name="Lail K."/>
            <person name="Tice H."/>
            <person name="Grimwood J."/>
            <person name="Bruce D."/>
            <person name="Barry K."/>
            <person name="Shu S."/>
            <person name="Lindquist E."/>
            <person name="Wang M."/>
            <person name="Pitluck S."/>
            <person name="Vogel J.P."/>
            <person name="Garvin D.F."/>
            <person name="Mockler T.C."/>
            <person name="Schmutz J."/>
            <person name="Rokhsar D."/>
            <person name="Bevan M.W."/>
        </authorList>
    </citation>
    <scope>NUCLEOTIDE SEQUENCE</scope>
    <source>
        <strain evidence="2">Bd21</strain>
    </source>
</reference>
<keyword evidence="4" id="KW-1185">Reference proteome</keyword>
<gene>
    <name evidence="2" type="ORF">BRADI_5g25382v3</name>
</gene>
<dbReference type="InParanoid" id="A0A0Q3EBG4"/>
<evidence type="ECO:0000313" key="4">
    <source>
        <dbReference type="Proteomes" id="UP000008810"/>
    </source>
</evidence>
<dbReference type="EMBL" id="CM000884">
    <property type="protein sequence ID" value="KQJ85174.1"/>
    <property type="molecule type" value="Genomic_DNA"/>
</dbReference>
<dbReference type="FunCoup" id="A0A0Q3EBG4">
    <property type="interactions" value="6"/>
</dbReference>
<sequence>MPPSSQVCGSYCLLGFGSRLGRPGSGPSSSSVSSETELEVLFSASGSSGLIVGSAVTIQRKKEKKNLLSLSRFDSVSFPPNQNRIPDANPKFPQNAILIPLAAPRSLLPCSTRVLGSSIGMSLARRRCARVSSAAAESSSDASPWASLHEDLIPLIGWRVLETGDLLDYVRLRAVCRQWRSATPSPRGRGVLDARFHPRRWMMLPEGHGLHPGHYKLRGYIRFFNLSTGAIVRRKLPLFSDHCVLDSADGLLLLQRDQDSAIRLLHPFTGDIVDLPPLKTLRTGIAEETVPWQFYRTVGATIFSVAANGVVTVMLGLYEMGRVACATTMDQRWRFSAWTFKRMWRPMAFQGKMYLLECHNFQSDLQILEIDPPRPEDVADAGHFCSPPEPKLIATCPAGKLQMPYRLVECDSEILVVGHNGMLSPHIVVYRLADIIRGTIAPVTNIGGNAIFVEERLLSVSSRVHPTIVPDSVVILHPEEFYLGHYHLASGTWLPTADGCIRGNNGVPSPCSFIYHIFTCCHRATWNKGALLFQGLLQPPWKVKRKWRTG</sequence>
<dbReference type="Gramene" id="KQJ85174">
    <property type="protein sequence ID" value="KQJ85174"/>
    <property type="gene ID" value="BRADI_5g25382v3"/>
</dbReference>
<proteinExistence type="predicted"/>
<reference evidence="2 3" key="1">
    <citation type="journal article" date="2010" name="Nature">
        <title>Genome sequencing and analysis of the model grass Brachypodium distachyon.</title>
        <authorList>
            <consortium name="International Brachypodium Initiative"/>
        </authorList>
    </citation>
    <scope>NUCLEOTIDE SEQUENCE [LARGE SCALE GENOMIC DNA]</scope>
    <source>
        <strain evidence="2 3">Bd21</strain>
    </source>
</reference>